<dbReference type="InterPro" id="IPR000073">
    <property type="entry name" value="AB_hydrolase_1"/>
</dbReference>
<dbReference type="InterPro" id="IPR012020">
    <property type="entry name" value="ABHD4"/>
</dbReference>
<sequence>MYSPPPLLRNGLAMTVHMAWSASWNWESTVRDSEPPYQEQIFRGANEVPLFGWMAIPESPRGTIIATYGITGALENQWYLRVLGRKAFAQGFAVILFDWRAHGKTAELSPTLTSDGLYEGDDFVHIAAQAKRLGCPAPMWFTGYSLGGQLALWGIKAAQSLASWAPDLGLESSEIAGGAVICPNLESNRSFSYLAADGIGRFIEKKIAQSLCQLAWQIHRYHPEDIDPEAIARVDSIHGFDRELVIGRLGFSSVEEYYHATSPLYLLPQIQKPTLVLYAADDPIFDPALVPDIQEVCAQNPAIDLRLTPHGGHVGYQSDRSCQAFWEDSDRWWAWNRILDWCNAPLDPSAI</sequence>
<dbReference type="PANTHER" id="PTHR10794:SF94">
    <property type="entry name" value="ESTERASE YHET-RELATED"/>
    <property type="match status" value="1"/>
</dbReference>
<dbReference type="Pfam" id="PF12697">
    <property type="entry name" value="Abhydrolase_6"/>
    <property type="match status" value="1"/>
</dbReference>
<dbReference type="InterPro" id="IPR029058">
    <property type="entry name" value="AB_hydrolase_fold"/>
</dbReference>
<dbReference type="InterPro" id="IPR000952">
    <property type="entry name" value="AB_hydrolase_4_CS"/>
</dbReference>
<feature type="active site" description="Charge relay system" evidence="4">
    <location>
        <position position="313"/>
    </location>
</feature>
<name>A0ABD4T3U4_9CYAN</name>
<protein>
    <submittedName>
        <fullName evidence="6">Alpha/beta fold hydrolase</fullName>
    </submittedName>
</protein>
<dbReference type="RefSeq" id="WP_166282206.1">
    <property type="nucleotide sequence ID" value="NZ_JTHE03000060.1"/>
</dbReference>
<dbReference type="GO" id="GO:0052689">
    <property type="term" value="F:carboxylic ester hydrolase activity"/>
    <property type="evidence" value="ECO:0007669"/>
    <property type="project" value="UniProtKB-KW"/>
</dbReference>
<dbReference type="EMBL" id="JTHE03000060">
    <property type="protein sequence ID" value="MCM1983249.1"/>
    <property type="molecule type" value="Genomic_DNA"/>
</dbReference>
<comment type="similarity">
    <text evidence="1">Belongs to the AB hydrolase superfamily. AB hydrolase 4 family.</text>
</comment>
<feature type="active site" description="Charge relay system" evidence="4">
    <location>
        <position position="282"/>
    </location>
</feature>
<dbReference type="InterPro" id="IPR050960">
    <property type="entry name" value="AB_hydrolase_4_sf"/>
</dbReference>
<dbReference type="Gene3D" id="3.40.50.1820">
    <property type="entry name" value="alpha/beta hydrolase"/>
    <property type="match status" value="1"/>
</dbReference>
<dbReference type="SUPFAM" id="SSF53474">
    <property type="entry name" value="alpha/beta-Hydrolases"/>
    <property type="match status" value="1"/>
</dbReference>
<evidence type="ECO:0000256" key="2">
    <source>
        <dbReference type="ARBA" id="ARBA00022487"/>
    </source>
</evidence>
<reference evidence="6 7" key="1">
    <citation type="journal article" date="2015" name="Genome Announc.">
        <title>Draft Genome Sequence of Filamentous Marine Cyanobacterium Lyngbya confervoides Strain BDU141951.</title>
        <authorList>
            <person name="Chandrababunaidu M.M."/>
            <person name="Sen D."/>
            <person name="Tripathy S."/>
        </authorList>
    </citation>
    <scope>NUCLEOTIDE SEQUENCE [LARGE SCALE GENOMIC DNA]</scope>
    <source>
        <strain evidence="6 7">BDU141951</strain>
    </source>
</reference>
<keyword evidence="2" id="KW-0719">Serine esterase</keyword>
<dbReference type="AlphaFoldDB" id="A0ABD4T3U4"/>
<evidence type="ECO:0000256" key="1">
    <source>
        <dbReference type="ARBA" id="ARBA00010884"/>
    </source>
</evidence>
<dbReference type="PANTHER" id="PTHR10794">
    <property type="entry name" value="ABHYDROLASE DOMAIN-CONTAINING PROTEIN"/>
    <property type="match status" value="1"/>
</dbReference>
<proteinExistence type="inferred from homology"/>
<comment type="caution">
    <text evidence="6">The sequence shown here is derived from an EMBL/GenBank/DDBJ whole genome shotgun (WGS) entry which is preliminary data.</text>
</comment>
<accession>A0ABD4T3U4</accession>
<evidence type="ECO:0000313" key="6">
    <source>
        <dbReference type="EMBL" id="MCM1983249.1"/>
    </source>
</evidence>
<evidence type="ECO:0000313" key="7">
    <source>
        <dbReference type="Proteomes" id="UP000031561"/>
    </source>
</evidence>
<feature type="domain" description="AB hydrolase-1" evidence="5">
    <location>
        <begin position="78"/>
        <end position="318"/>
    </location>
</feature>
<feature type="active site" description="Charge relay system" evidence="4">
    <location>
        <position position="145"/>
    </location>
</feature>
<evidence type="ECO:0000256" key="4">
    <source>
        <dbReference type="PIRSR" id="PIRSR005211-1"/>
    </source>
</evidence>
<evidence type="ECO:0000256" key="3">
    <source>
        <dbReference type="ARBA" id="ARBA00022801"/>
    </source>
</evidence>
<keyword evidence="3 6" id="KW-0378">Hydrolase</keyword>
<keyword evidence="7" id="KW-1185">Reference proteome</keyword>
<dbReference type="PROSITE" id="PS01133">
    <property type="entry name" value="UPF0017"/>
    <property type="match status" value="1"/>
</dbReference>
<gene>
    <name evidence="6" type="ORF">QQ91_0010510</name>
</gene>
<dbReference type="Proteomes" id="UP000031561">
    <property type="component" value="Unassembled WGS sequence"/>
</dbReference>
<evidence type="ECO:0000259" key="5">
    <source>
        <dbReference type="Pfam" id="PF12697"/>
    </source>
</evidence>
<organism evidence="6 7">
    <name type="scientific">Lyngbya confervoides BDU141951</name>
    <dbReference type="NCBI Taxonomy" id="1574623"/>
    <lineage>
        <taxon>Bacteria</taxon>
        <taxon>Bacillati</taxon>
        <taxon>Cyanobacteriota</taxon>
        <taxon>Cyanophyceae</taxon>
        <taxon>Oscillatoriophycideae</taxon>
        <taxon>Oscillatoriales</taxon>
        <taxon>Microcoleaceae</taxon>
        <taxon>Lyngbya</taxon>
    </lineage>
</organism>
<dbReference type="PIRSF" id="PIRSF005211">
    <property type="entry name" value="Ab_hydro_YheT"/>
    <property type="match status" value="1"/>
</dbReference>